<name>A0A2U8HM20_9RHOB</name>
<dbReference type="InterPro" id="IPR011010">
    <property type="entry name" value="DNA_brk_join_enz"/>
</dbReference>
<evidence type="ECO:0000313" key="2">
    <source>
        <dbReference type="EMBL" id="AWI86774.1"/>
    </source>
</evidence>
<keyword evidence="1" id="KW-0233">DNA recombination</keyword>
<dbReference type="AlphaFoldDB" id="A0A2U8HM20"/>
<dbReference type="SUPFAM" id="SSF56349">
    <property type="entry name" value="DNA breaking-rejoining enzymes"/>
    <property type="match status" value="1"/>
</dbReference>
<organism evidence="2 3">
    <name type="scientific">Alloyangia pacifica</name>
    <dbReference type="NCBI Taxonomy" id="311180"/>
    <lineage>
        <taxon>Bacteria</taxon>
        <taxon>Pseudomonadati</taxon>
        <taxon>Pseudomonadota</taxon>
        <taxon>Alphaproteobacteria</taxon>
        <taxon>Rhodobacterales</taxon>
        <taxon>Roseobacteraceae</taxon>
        <taxon>Alloyangia</taxon>
    </lineage>
</organism>
<proteinExistence type="predicted"/>
<geneLocation type="plasmid" evidence="2 3">
    <name>unnamed4</name>
</geneLocation>
<gene>
    <name evidence="2" type="ORF">CEW88_23720</name>
</gene>
<accession>A0A2U8HM20</accession>
<dbReference type="Gene3D" id="1.10.443.10">
    <property type="entry name" value="Intergrase catalytic core"/>
    <property type="match status" value="1"/>
</dbReference>
<dbReference type="InterPro" id="IPR013762">
    <property type="entry name" value="Integrase-like_cat_sf"/>
</dbReference>
<dbReference type="Proteomes" id="UP000244915">
    <property type="component" value="Plasmid unnamed4"/>
</dbReference>
<dbReference type="GO" id="GO:0006310">
    <property type="term" value="P:DNA recombination"/>
    <property type="evidence" value="ECO:0007669"/>
    <property type="project" value="UniProtKB-KW"/>
</dbReference>
<keyword evidence="2" id="KW-0614">Plasmid</keyword>
<reference evidence="2 3" key="1">
    <citation type="submission" date="2017-06" db="EMBL/GenBank/DDBJ databases">
        <title>Yangia sp. YSBP01 complete genome sequence.</title>
        <authorList>
            <person name="Woo J.-H."/>
            <person name="Kim H.-S."/>
        </authorList>
    </citation>
    <scope>NUCLEOTIDE SEQUENCE [LARGE SCALE GENOMIC DNA]</scope>
    <source>
        <strain evidence="2 3">YSBP01</strain>
        <plasmid evidence="2 3">unnamed4</plasmid>
    </source>
</reference>
<dbReference type="RefSeq" id="WP_108970871.1">
    <property type="nucleotide sequence ID" value="NZ_CP022194.1"/>
</dbReference>
<dbReference type="OrthoDB" id="7363113at2"/>
<dbReference type="GO" id="GO:0015074">
    <property type="term" value="P:DNA integration"/>
    <property type="evidence" value="ECO:0007669"/>
    <property type="project" value="InterPro"/>
</dbReference>
<sequence>MLDQSKYTAQDALELIEADTPPLAFGTGIAVYRAAVKKLAKLEVPGLMTHDLSSIPMTLGFVDQLFEILDRQPPVSKKDGDSRARLKSRLRTVARRLEGVPVVRTTDNWTRLREIVMSLGASRGWSEQGLIPLTSSLRAEAVSAGLDPAELTRSWLANVLETVSRKRRDSLKTGARIFDELWSDVPPDLRPEARFGRLEITSGKRRSLPLPRRVSQDLEAYIDRRVAGTTVEGFNRTITVQAGIKRSESTNIYRQSVGWLFDSLCHLGKANPDEDIGLKDLARLDWLGVVAFEALADTQSDEDEVQTFPWKPIVPETIYNRTSSLITMFGALHPAFLAQQTMLQDPTSAVAETLTPTGLQKILKGHFRKEMTDAHRAFCRGIILDRERQRVLLNMHMICWSEAHARWKTYGDQSYHERMQTMNLCILAAILAIVVNIPLRARTVTSLLVTGNGADLSLPQKKQLIELHIAPERMKVPKVFDAVLEDTRLSRPRQILDWFIAGPRRELLRDPNLLPVKNRREDRLFCGIGRARYNRVLSDWTEEIGLRMTTHMFRHALASVLINCCGCPLEDAARMLGNTVAVTQRQYAFQDLMRRRGETLRKLESYRTELADTQHPGRRRRT</sequence>
<evidence type="ECO:0000256" key="1">
    <source>
        <dbReference type="ARBA" id="ARBA00023172"/>
    </source>
</evidence>
<protein>
    <submittedName>
        <fullName evidence="2">Uncharacterized protein</fullName>
    </submittedName>
</protein>
<dbReference type="EMBL" id="CP022194">
    <property type="protein sequence ID" value="AWI86774.1"/>
    <property type="molecule type" value="Genomic_DNA"/>
</dbReference>
<dbReference type="GO" id="GO:0003677">
    <property type="term" value="F:DNA binding"/>
    <property type="evidence" value="ECO:0007669"/>
    <property type="project" value="InterPro"/>
</dbReference>
<dbReference type="KEGG" id="ypac:CEW88_23720"/>
<evidence type="ECO:0000313" key="3">
    <source>
        <dbReference type="Proteomes" id="UP000244915"/>
    </source>
</evidence>